<feature type="compositionally biased region" description="Polar residues" evidence="2">
    <location>
        <begin position="724"/>
        <end position="739"/>
    </location>
</feature>
<dbReference type="EMBL" id="CP021056">
    <property type="protein sequence ID" value="QXE24649.1"/>
    <property type="molecule type" value="Genomic_DNA"/>
</dbReference>
<gene>
    <name evidence="3" type="ORF">B6N60_03356</name>
</gene>
<proteinExistence type="predicted"/>
<dbReference type="SUPFAM" id="SSF53067">
    <property type="entry name" value="Actin-like ATPase domain"/>
    <property type="match status" value="2"/>
</dbReference>
<sequence>MTSRADDIHKLIADIDNLLANGGKRLSKLLSGQGQEEREVLQRVRDFLVKMNGSEASGNESVSPVSSQLLERFVEQSQRQSVSSYYPSAPAQAAIEVEQLKVEFSVLLQPLKTEISDLLQERETLIQEIRQLEQKRLQNYSLTQQLAHQEQMISEFLQVLVSRLVPNLMPIFSQIMANIAANNPEGGQHQTLELLPTAIPPILESTERMEKLANLARELDQRLLSLDGTVNVVFESLEQNIKTYHESLSSAVANMHNQGLQGEKLIATLIKNLQQPLSSTSSQPDSLSQLNVASSSNLEVGLSPTPETSTQLEDLSLFSNVAETSEPVTLADLDVVLSQLTGEQPPASTTNDVSVSTPVQPANVVVRGDAVEQLYASLFSSEESSSIAAAPTTQVGSESPEIAAVPNLVEPQPVAEDLSAPEVEEKEVELPTTSPTLLKSVEAEVEPEEADLDLLAQPEIPEVQPSISAASPTLLWIDTNDTTLGGAPSLPDGADTITVLTDLLIDSDVEVSPDHTPELTPSAPAAVPLDNNYIPASPQENLLSLESYEAANIPEIILNEQQLERLNHDLADFDQQIGSSWQPTSPVENIPKVGVTENISSTPLDAVQLPELETQVDINPVAEKKKEASISASLSSLLTGINFNDTPADANRVFDSVWYLGIDLGTTGISAALLNRATSIVYPICWSAETQANTNTFQESFRLPAEVYLPTTTTSHPEGEKAGNTEQTSPTSVAQDTDPASQNLYSTQLKPYLQVAIPYKRERQKWEPVLQLNEFAAGPLIWVVRSLSKLLLTLKSNQTSTTPALIANAIGLDGQSYTNIINNLAGVICTCPSSWTEQYRFNVREAILASKLVSHPQQVFFIEEAIASLLPELDSVKYPLIQVSTPQGLRILKNSEHPLVGNTLVVNIGSTATEMALVDLPTEMEELKHQDFMLHSFAYAGKGIEQDIICQLLLPPKSRQSRFEAESQGNTADSNLWHWQPSIPGLDQMQWHSLGLEALEIPRVGEPDSAMRIRLQQRLESSILGQALLDAAIALKLILQHQETFILELADQRWILQRRDLESQVFVPFVRRLNRELNKLLVARGIPTEGINQAVLTGGVASVETVNRWLRQKLPNAKIIQDISVDSETFSSRVAYGLSVLPLHPQVLEVPRQQYTDYFLFTELLKLLPERTLSFTEVLQLFENRGINTRICQQRLLAFLEGELPPGLIPSLLDSNWLTQNSQVNFDYQVLAAVPLFEKQGNLTYRPNPQQVSSLRRYLDAIQASTLQSLEEPYLVNLGVEV</sequence>
<dbReference type="KEGG" id="rsin:B6N60_03356"/>
<feature type="coiled-coil region" evidence="1">
    <location>
        <begin position="108"/>
        <end position="135"/>
    </location>
</feature>
<evidence type="ECO:0000313" key="3">
    <source>
        <dbReference type="EMBL" id="QXE24649.1"/>
    </source>
</evidence>
<organism evidence="3 4">
    <name type="scientific">Richelia sinica FACHB-800</name>
    <dbReference type="NCBI Taxonomy" id="1357546"/>
    <lineage>
        <taxon>Bacteria</taxon>
        <taxon>Bacillati</taxon>
        <taxon>Cyanobacteriota</taxon>
        <taxon>Cyanophyceae</taxon>
        <taxon>Nostocales</taxon>
        <taxon>Nostocaceae</taxon>
        <taxon>Richelia</taxon>
    </lineage>
</organism>
<reference evidence="3" key="1">
    <citation type="submission" date="2017-04" db="EMBL/GenBank/DDBJ databases">
        <title>Genome deletions in a multicellular cyanobacterial endosymbiont for morphological adaptation in marine diatoms.</title>
        <authorList>
            <person name="Wang Y."/>
            <person name="Gao H."/>
            <person name="Li R."/>
            <person name="Xu X."/>
        </authorList>
    </citation>
    <scope>NUCLEOTIDE SEQUENCE</scope>
    <source>
        <strain evidence="3">FACHB 800</strain>
    </source>
</reference>
<evidence type="ECO:0000256" key="2">
    <source>
        <dbReference type="SAM" id="MobiDB-lite"/>
    </source>
</evidence>
<protein>
    <submittedName>
        <fullName evidence="3">Uncharacterized protein</fullName>
    </submittedName>
</protein>
<evidence type="ECO:0000313" key="4">
    <source>
        <dbReference type="Proteomes" id="UP000683511"/>
    </source>
</evidence>
<dbReference type="Proteomes" id="UP000683511">
    <property type="component" value="Chromosome"/>
</dbReference>
<evidence type="ECO:0000256" key="1">
    <source>
        <dbReference type="SAM" id="Coils"/>
    </source>
</evidence>
<feature type="region of interest" description="Disordered" evidence="2">
    <location>
        <begin position="711"/>
        <end position="739"/>
    </location>
</feature>
<keyword evidence="1" id="KW-0175">Coiled coil</keyword>
<dbReference type="RefSeq" id="WP_190601487.1">
    <property type="nucleotide sequence ID" value="NZ_CP021056.1"/>
</dbReference>
<accession>A0A975T9M6</accession>
<name>A0A975T9M6_9NOST</name>
<dbReference type="InterPro" id="IPR043129">
    <property type="entry name" value="ATPase_NBD"/>
</dbReference>
<keyword evidence="4" id="KW-1185">Reference proteome</keyword>